<protein>
    <recommendedName>
        <fullName evidence="2">AtuA-like ferredoxin-fold domain-containing protein</fullName>
    </recommendedName>
</protein>
<evidence type="ECO:0000313" key="4">
    <source>
        <dbReference type="Proteomes" id="UP000696413"/>
    </source>
</evidence>
<comment type="caution">
    <text evidence="3">The sequence shown here is derived from an EMBL/GenBank/DDBJ whole genome shotgun (WGS) entry which is preliminary data.</text>
</comment>
<evidence type="ECO:0000256" key="1">
    <source>
        <dbReference type="SAM" id="MobiDB-lite"/>
    </source>
</evidence>
<organism evidence="3 4">
    <name type="scientific">Mycolicibacterium goodii</name>
    <name type="common">Mycobacterium goodii</name>
    <dbReference type="NCBI Taxonomy" id="134601"/>
    <lineage>
        <taxon>Bacteria</taxon>
        <taxon>Bacillati</taxon>
        <taxon>Actinomycetota</taxon>
        <taxon>Actinomycetes</taxon>
        <taxon>Mycobacteriales</taxon>
        <taxon>Mycobacteriaceae</taxon>
        <taxon>Mycolicibacterium</taxon>
    </lineage>
</organism>
<dbReference type="PANTHER" id="PTHR47585:SF2">
    <property type="entry name" value="DUF1446 DOMAIN PROTEIN (AFU_ORTHOLOGUE AFUA_6G11420)"/>
    <property type="match status" value="1"/>
</dbReference>
<dbReference type="Proteomes" id="UP000696413">
    <property type="component" value="Unassembled WGS sequence"/>
</dbReference>
<evidence type="ECO:0000313" key="3">
    <source>
        <dbReference type="EMBL" id="MBU8825064.1"/>
    </source>
</evidence>
<feature type="domain" description="AtuA-like ferredoxin-fold" evidence="2">
    <location>
        <begin position="2"/>
        <end position="99"/>
    </location>
</feature>
<gene>
    <name evidence="3" type="ORF">KL859_19605</name>
</gene>
<proteinExistence type="predicted"/>
<dbReference type="EMBL" id="JAHBOM010000014">
    <property type="protein sequence ID" value="MBU8825064.1"/>
    <property type="molecule type" value="Genomic_DNA"/>
</dbReference>
<dbReference type="PANTHER" id="PTHR47585">
    <property type="match status" value="1"/>
</dbReference>
<dbReference type="InterPro" id="IPR056362">
    <property type="entry name" value="AtuA-like_ferredoxin_dom"/>
</dbReference>
<accession>A0ABS6HQT8</accession>
<reference evidence="3 4" key="1">
    <citation type="submission" date="2021-05" db="EMBL/GenBank/DDBJ databases">
        <title>Draft Genome Sequences of Clinical Respiratory Isolates of Mycobacterium goodii Recovered in Ireland.</title>
        <authorList>
            <person name="Flanagan P.R."/>
            <person name="Mok S."/>
            <person name="Roycroft E."/>
            <person name="Rogers T.R."/>
            <person name="Fitzgibbon M."/>
        </authorList>
    </citation>
    <scope>NUCLEOTIDE SEQUENCE [LARGE SCALE GENOMIC DNA]</scope>
    <source>
        <strain evidence="3 4">14IE55</strain>
    </source>
</reference>
<sequence>MFLRELAHARAGDKGDTAILSVFPLDDRDYEWLRTYVTAEAVKHHLADYINGDVERFDVPLVCGLQFVCTHALGGGVTTSLALDSHGKSLSSRLLAMRIPARPEDANSQRCSSGETDIVQR</sequence>
<name>A0ABS6HQT8_MYCGD</name>
<evidence type="ECO:0000259" key="2">
    <source>
        <dbReference type="Pfam" id="PF23544"/>
    </source>
</evidence>
<dbReference type="Pfam" id="PF23544">
    <property type="entry name" value="AtuA_ferredoxin"/>
    <property type="match status" value="1"/>
</dbReference>
<keyword evidence="4" id="KW-1185">Reference proteome</keyword>
<feature type="region of interest" description="Disordered" evidence="1">
    <location>
        <begin position="102"/>
        <end position="121"/>
    </location>
</feature>